<dbReference type="AlphaFoldDB" id="A0A3N4NU81"/>
<evidence type="ECO:0000256" key="1">
    <source>
        <dbReference type="ARBA" id="ARBA00022490"/>
    </source>
</evidence>
<evidence type="ECO:0000256" key="6">
    <source>
        <dbReference type="ARBA" id="ARBA00022777"/>
    </source>
</evidence>
<comment type="similarity">
    <text evidence="8">Belongs to the glutamate 5-kinase family.</text>
</comment>
<feature type="binding site" evidence="8">
    <location>
        <position position="9"/>
    </location>
    <ligand>
        <name>ATP</name>
        <dbReference type="ChEBI" id="CHEBI:30616"/>
    </ligand>
</feature>
<feature type="binding site" evidence="8">
    <location>
        <position position="49"/>
    </location>
    <ligand>
        <name>substrate</name>
    </ligand>
</feature>
<dbReference type="PIRSF" id="PIRSF000729">
    <property type="entry name" value="GK"/>
    <property type="match status" value="1"/>
</dbReference>
<name>A0A3N4NU81_9FLAO</name>
<feature type="binding site" evidence="8">
    <location>
        <position position="136"/>
    </location>
    <ligand>
        <name>substrate</name>
    </ligand>
</feature>
<dbReference type="EMBL" id="RPFJ01000098">
    <property type="protein sequence ID" value="RPD90723.1"/>
    <property type="molecule type" value="Genomic_DNA"/>
</dbReference>
<dbReference type="RefSeq" id="WP_123899274.1">
    <property type="nucleotide sequence ID" value="NZ_RPFJ01000098.1"/>
</dbReference>
<comment type="pathway">
    <text evidence="8">Amino-acid biosynthesis; L-proline biosynthesis; L-glutamate 5-semialdehyde from L-glutamate: step 1/2.</text>
</comment>
<evidence type="ECO:0000256" key="2">
    <source>
        <dbReference type="ARBA" id="ARBA00022605"/>
    </source>
</evidence>
<keyword evidence="7 8" id="KW-0067">ATP-binding</keyword>
<feature type="domain" description="Aspartate/glutamate/uridylate kinase" evidence="9">
    <location>
        <begin position="5"/>
        <end position="234"/>
    </location>
</feature>
<dbReference type="Proteomes" id="UP000270856">
    <property type="component" value="Unassembled WGS sequence"/>
</dbReference>
<dbReference type="HAMAP" id="MF_00456">
    <property type="entry name" value="ProB"/>
    <property type="match status" value="1"/>
</dbReference>
<evidence type="ECO:0000259" key="9">
    <source>
        <dbReference type="Pfam" id="PF00696"/>
    </source>
</evidence>
<evidence type="ECO:0000256" key="4">
    <source>
        <dbReference type="ARBA" id="ARBA00022679"/>
    </source>
</evidence>
<dbReference type="UniPathway" id="UPA00098">
    <property type="reaction ID" value="UER00359"/>
</dbReference>
<keyword evidence="1 8" id="KW-0963">Cytoplasm</keyword>
<dbReference type="GO" id="GO:0004349">
    <property type="term" value="F:glutamate 5-kinase activity"/>
    <property type="evidence" value="ECO:0007669"/>
    <property type="project" value="UniProtKB-UniRule"/>
</dbReference>
<dbReference type="FunFam" id="3.40.1160.10:FF:000006">
    <property type="entry name" value="Glutamate 5-kinase"/>
    <property type="match status" value="1"/>
</dbReference>
<keyword evidence="5 8" id="KW-0547">Nucleotide-binding</keyword>
<comment type="subcellular location">
    <subcellularLocation>
        <location evidence="8">Cytoplasm</location>
    </subcellularLocation>
</comment>
<evidence type="ECO:0000256" key="8">
    <source>
        <dbReference type="HAMAP-Rule" id="MF_00456"/>
    </source>
</evidence>
<keyword evidence="2 8" id="KW-0028">Amino-acid biosynthesis</keyword>
<protein>
    <recommendedName>
        <fullName evidence="8">Glutamate 5-kinase</fullName>
        <ecNumber evidence="8">2.7.2.11</ecNumber>
    </recommendedName>
    <alternativeName>
        <fullName evidence="8">Gamma-glutamyl kinase</fullName>
        <shortName evidence="8">GK</shortName>
    </alternativeName>
</protein>
<keyword evidence="3 8" id="KW-0641">Proline biosynthesis</keyword>
<feature type="binding site" evidence="8">
    <location>
        <position position="148"/>
    </location>
    <ligand>
        <name>substrate</name>
    </ligand>
</feature>
<comment type="caution">
    <text evidence="10">The sequence shown here is derived from an EMBL/GenBank/DDBJ whole genome shotgun (WGS) entry which is preliminary data.</text>
</comment>
<comment type="catalytic activity">
    <reaction evidence="8">
        <text>L-glutamate + ATP = L-glutamyl 5-phosphate + ADP</text>
        <dbReference type="Rhea" id="RHEA:14877"/>
        <dbReference type="ChEBI" id="CHEBI:29985"/>
        <dbReference type="ChEBI" id="CHEBI:30616"/>
        <dbReference type="ChEBI" id="CHEBI:58274"/>
        <dbReference type="ChEBI" id="CHEBI:456216"/>
        <dbReference type="EC" id="2.7.2.11"/>
    </reaction>
</comment>
<evidence type="ECO:0000313" key="11">
    <source>
        <dbReference type="Proteomes" id="UP000270856"/>
    </source>
</evidence>
<sequence length="261" mass="28856">MYNQKIVIKVGTNVMTNKDNKIVRPVLRNLVRQIAELYERNIICVLVSSGSAIAGKEILGKSKIKNKPQRRQVYSAIGQPRMMRLYQNIFHDYGMKCAQVLPTKRDFNPGIHRENMISCYEGLLSEGVIPIANEDDAVSVTMSMFSDNDELASLVAQLLNVDKLIILSDIDGLYDGHPHSNNSKLITNVGVQEDVEQYIQESNKGEAEGRGGMGSKLNYAQKTAAKNIPTYIANGKKENTIIDIIDGKNVGTKVAKGIKSS</sequence>
<dbReference type="GO" id="GO:0005829">
    <property type="term" value="C:cytosol"/>
    <property type="evidence" value="ECO:0007669"/>
    <property type="project" value="TreeGrafter"/>
</dbReference>
<proteinExistence type="inferred from homology"/>
<dbReference type="InterPro" id="IPR005715">
    <property type="entry name" value="Glu_5kinase/COase_Synthase"/>
</dbReference>
<accession>A0A3N4NU81</accession>
<evidence type="ECO:0000256" key="7">
    <source>
        <dbReference type="ARBA" id="ARBA00022840"/>
    </source>
</evidence>
<comment type="caution">
    <text evidence="8">Lacks conserved residue(s) required for the propagation of feature annotation.</text>
</comment>
<comment type="function">
    <text evidence="8">Catalyzes the transfer of a phosphate group to glutamate to form L-glutamate 5-phosphate.</text>
</comment>
<dbReference type="OrthoDB" id="9804434at2"/>
<organism evidence="10 11">
    <name type="scientific">Aureibaculum marinum</name>
    <dbReference type="NCBI Taxonomy" id="2487930"/>
    <lineage>
        <taxon>Bacteria</taxon>
        <taxon>Pseudomonadati</taxon>
        <taxon>Bacteroidota</taxon>
        <taxon>Flavobacteriia</taxon>
        <taxon>Flavobacteriales</taxon>
        <taxon>Flavobacteriaceae</taxon>
        <taxon>Aureibaculum</taxon>
    </lineage>
</organism>
<dbReference type="PRINTS" id="PR00474">
    <property type="entry name" value="GLU5KINASE"/>
</dbReference>
<dbReference type="InterPro" id="IPR011529">
    <property type="entry name" value="Glu_5kinase"/>
</dbReference>
<keyword evidence="6 8" id="KW-0418">Kinase</keyword>
<feature type="binding site" evidence="8">
    <location>
        <begin position="168"/>
        <end position="169"/>
    </location>
    <ligand>
        <name>ATP</name>
        <dbReference type="ChEBI" id="CHEBI:30616"/>
    </ligand>
</feature>
<evidence type="ECO:0000313" key="10">
    <source>
        <dbReference type="EMBL" id="RPD90723.1"/>
    </source>
</evidence>
<dbReference type="GO" id="GO:0055129">
    <property type="term" value="P:L-proline biosynthetic process"/>
    <property type="evidence" value="ECO:0007669"/>
    <property type="project" value="UniProtKB-UniRule"/>
</dbReference>
<dbReference type="Pfam" id="PF00696">
    <property type="entry name" value="AA_kinase"/>
    <property type="match status" value="1"/>
</dbReference>
<gene>
    <name evidence="8 10" type="primary">proB</name>
    <name evidence="10" type="ORF">EGM88_15345</name>
</gene>
<dbReference type="SUPFAM" id="SSF53633">
    <property type="entry name" value="Carbamate kinase-like"/>
    <property type="match status" value="1"/>
</dbReference>
<dbReference type="GO" id="GO:0005524">
    <property type="term" value="F:ATP binding"/>
    <property type="evidence" value="ECO:0007669"/>
    <property type="project" value="UniProtKB-KW"/>
</dbReference>
<dbReference type="CDD" id="cd04242">
    <property type="entry name" value="AAK_G5K_ProB"/>
    <property type="match status" value="1"/>
</dbReference>
<evidence type="ECO:0000256" key="5">
    <source>
        <dbReference type="ARBA" id="ARBA00022741"/>
    </source>
</evidence>
<dbReference type="PANTHER" id="PTHR43654">
    <property type="entry name" value="GLUTAMATE 5-KINASE"/>
    <property type="match status" value="1"/>
</dbReference>
<dbReference type="EC" id="2.7.2.11" evidence="8"/>
<keyword evidence="11" id="KW-1185">Reference proteome</keyword>
<dbReference type="InterPro" id="IPR041739">
    <property type="entry name" value="G5K_ProB"/>
</dbReference>
<dbReference type="Gene3D" id="3.40.1160.10">
    <property type="entry name" value="Acetylglutamate kinase-like"/>
    <property type="match status" value="1"/>
</dbReference>
<dbReference type="InterPro" id="IPR001048">
    <property type="entry name" value="Asp/Glu/Uridylate_kinase"/>
</dbReference>
<dbReference type="InterPro" id="IPR036393">
    <property type="entry name" value="AceGlu_kinase-like_sf"/>
</dbReference>
<dbReference type="InterPro" id="IPR001057">
    <property type="entry name" value="Glu/AcGlu_kinase"/>
</dbReference>
<evidence type="ECO:0000256" key="3">
    <source>
        <dbReference type="ARBA" id="ARBA00022650"/>
    </source>
</evidence>
<dbReference type="PANTHER" id="PTHR43654:SF1">
    <property type="entry name" value="ISOPENTENYL PHOSPHATE KINASE"/>
    <property type="match status" value="1"/>
</dbReference>
<reference evidence="10 11" key="1">
    <citation type="submission" date="2018-11" db="EMBL/GenBank/DDBJ databases">
        <title>Aureibaculum marinum gen. nov., sp. nov., a member of the family Flavobacteriaceae isolated from the Bohai Sea.</title>
        <authorList>
            <person name="Ji X."/>
        </authorList>
    </citation>
    <scope>NUCLEOTIDE SEQUENCE [LARGE SCALE GENOMIC DNA]</scope>
    <source>
        <strain evidence="10 11">BH-SD17</strain>
    </source>
</reference>
<keyword evidence="4 8" id="KW-0808">Transferase</keyword>
<dbReference type="NCBIfam" id="TIGR01027">
    <property type="entry name" value="proB"/>
    <property type="match status" value="1"/>
</dbReference>